<proteinExistence type="predicted"/>
<sequence length="150" mass="17625">MVTVMMGLRVDHHYRMAGVHSGRLDAEMAGQRIQNESRRLGDNSSSEISDEYDVMKHALGERRGYIRGMGRVVKSVPAEMSSSYNTQSQGWQQNWEQQMREHVQQEVQAQMNENLHKMQVDFARQFEEMRQLFQQQKDSQNEEEEENESD</sequence>
<name>A0A5N6MAD9_9ASTR</name>
<gene>
    <name evidence="2" type="ORF">E3N88_32947</name>
</gene>
<evidence type="ECO:0000256" key="1">
    <source>
        <dbReference type="SAM" id="MobiDB-lite"/>
    </source>
</evidence>
<feature type="compositionally biased region" description="Acidic residues" evidence="1">
    <location>
        <begin position="141"/>
        <end position="150"/>
    </location>
</feature>
<evidence type="ECO:0000313" key="2">
    <source>
        <dbReference type="EMBL" id="KAD3337427.1"/>
    </source>
</evidence>
<comment type="caution">
    <text evidence="2">The sequence shown here is derived from an EMBL/GenBank/DDBJ whole genome shotgun (WGS) entry which is preliminary data.</text>
</comment>
<organism evidence="2 3">
    <name type="scientific">Mikania micrantha</name>
    <name type="common">bitter vine</name>
    <dbReference type="NCBI Taxonomy" id="192012"/>
    <lineage>
        <taxon>Eukaryota</taxon>
        <taxon>Viridiplantae</taxon>
        <taxon>Streptophyta</taxon>
        <taxon>Embryophyta</taxon>
        <taxon>Tracheophyta</taxon>
        <taxon>Spermatophyta</taxon>
        <taxon>Magnoliopsida</taxon>
        <taxon>eudicotyledons</taxon>
        <taxon>Gunneridae</taxon>
        <taxon>Pentapetalae</taxon>
        <taxon>asterids</taxon>
        <taxon>campanulids</taxon>
        <taxon>Asterales</taxon>
        <taxon>Asteraceae</taxon>
        <taxon>Asteroideae</taxon>
        <taxon>Heliantheae alliance</taxon>
        <taxon>Eupatorieae</taxon>
        <taxon>Mikania</taxon>
    </lineage>
</organism>
<dbReference type="EMBL" id="SZYD01000016">
    <property type="protein sequence ID" value="KAD3337427.1"/>
    <property type="molecule type" value="Genomic_DNA"/>
</dbReference>
<accession>A0A5N6MAD9</accession>
<protein>
    <submittedName>
        <fullName evidence="2">Uncharacterized protein</fullName>
    </submittedName>
</protein>
<dbReference type="AlphaFoldDB" id="A0A5N6MAD9"/>
<evidence type="ECO:0000313" key="3">
    <source>
        <dbReference type="Proteomes" id="UP000326396"/>
    </source>
</evidence>
<feature type="region of interest" description="Disordered" evidence="1">
    <location>
        <begin position="129"/>
        <end position="150"/>
    </location>
</feature>
<reference evidence="2 3" key="1">
    <citation type="submission" date="2019-05" db="EMBL/GenBank/DDBJ databases">
        <title>Mikania micrantha, genome provides insights into the molecular mechanism of rapid growth.</title>
        <authorList>
            <person name="Liu B."/>
        </authorList>
    </citation>
    <scope>NUCLEOTIDE SEQUENCE [LARGE SCALE GENOMIC DNA]</scope>
    <source>
        <strain evidence="2">NLD-2019</strain>
        <tissue evidence="2">Leaf</tissue>
    </source>
</reference>
<keyword evidence="3" id="KW-1185">Reference proteome</keyword>
<dbReference type="Proteomes" id="UP000326396">
    <property type="component" value="Linkage Group LG6"/>
</dbReference>